<evidence type="ECO:0000259" key="2">
    <source>
        <dbReference type="Pfam" id="PF07883"/>
    </source>
</evidence>
<accession>A0A0M8K7J0</accession>
<dbReference type="GO" id="GO:0046872">
    <property type="term" value="F:metal ion binding"/>
    <property type="evidence" value="ECO:0007669"/>
    <property type="project" value="UniProtKB-KW"/>
</dbReference>
<reference evidence="3 4" key="1">
    <citation type="journal article" date="2015" name="Genome Announc.">
        <title>Draft Genome Sequence of a Heterotrophic Facultative Anaerobic Thermophilic Bacterium, Ardenticatena maritima Strain 110ST.</title>
        <authorList>
            <person name="Kawaichi S."/>
            <person name="Yoshida T."/>
            <person name="Sako Y."/>
            <person name="Nakamura R."/>
        </authorList>
    </citation>
    <scope>NUCLEOTIDE SEQUENCE [LARGE SCALE GENOMIC DNA]</scope>
    <source>
        <strain evidence="3 4">110S</strain>
    </source>
</reference>
<organism evidence="3 4">
    <name type="scientific">Ardenticatena maritima</name>
    <dbReference type="NCBI Taxonomy" id="872965"/>
    <lineage>
        <taxon>Bacteria</taxon>
        <taxon>Bacillati</taxon>
        <taxon>Chloroflexota</taxon>
        <taxon>Ardenticatenia</taxon>
        <taxon>Ardenticatenales</taxon>
        <taxon>Ardenticatenaceae</taxon>
        <taxon>Ardenticatena</taxon>
    </lineage>
</organism>
<evidence type="ECO:0000313" key="3">
    <source>
        <dbReference type="EMBL" id="GAP62079.1"/>
    </source>
</evidence>
<dbReference type="AlphaFoldDB" id="A0A0M8K7J0"/>
<dbReference type="InterPro" id="IPR051610">
    <property type="entry name" value="GPI/OXD"/>
</dbReference>
<feature type="domain" description="Cupin type-2" evidence="2">
    <location>
        <begin position="42"/>
        <end position="108"/>
    </location>
</feature>
<dbReference type="RefSeq" id="WP_054492004.1">
    <property type="nucleotide sequence ID" value="NZ_BBZA01000030.1"/>
</dbReference>
<dbReference type="PANTHER" id="PTHR35848">
    <property type="entry name" value="OXALATE-BINDING PROTEIN"/>
    <property type="match status" value="1"/>
</dbReference>
<dbReference type="InterPro" id="IPR011051">
    <property type="entry name" value="RmlC_Cupin_sf"/>
</dbReference>
<dbReference type="PANTHER" id="PTHR35848:SF6">
    <property type="entry name" value="CUPIN TYPE-2 DOMAIN-CONTAINING PROTEIN"/>
    <property type="match status" value="1"/>
</dbReference>
<dbReference type="InterPro" id="IPR014710">
    <property type="entry name" value="RmlC-like_jellyroll"/>
</dbReference>
<gene>
    <name evidence="3" type="ORF">ARMA_0502</name>
</gene>
<dbReference type="EMBL" id="BBZA01000030">
    <property type="protein sequence ID" value="GAP62079.1"/>
    <property type="molecule type" value="Genomic_DNA"/>
</dbReference>
<dbReference type="InterPro" id="IPR013096">
    <property type="entry name" value="Cupin_2"/>
</dbReference>
<dbReference type="OrthoDB" id="9791637at2"/>
<dbReference type="CDD" id="cd06122">
    <property type="entry name" value="cupin_TTHA0104"/>
    <property type="match status" value="1"/>
</dbReference>
<dbReference type="InParanoid" id="A0A0M8K7J0"/>
<comment type="caution">
    <text evidence="3">The sequence shown here is derived from an EMBL/GenBank/DDBJ whole genome shotgun (WGS) entry which is preliminary data.</text>
</comment>
<dbReference type="STRING" id="872965.SE16_13080"/>
<dbReference type="Pfam" id="PF07883">
    <property type="entry name" value="Cupin_2"/>
    <property type="match status" value="1"/>
</dbReference>
<keyword evidence="4" id="KW-1185">Reference proteome</keyword>
<sequence length="117" mass="12700">MTTTVPDNEFFRHALSYARERADKPFKHTFFSGEALFVGLNTLKPGQIQAVHVHEENDKIYFVLAGWGEFTVGEEVRTCGPGTLIIAPAGVPHGVKNSGSSPLTFLMVMSPPPGGRS</sequence>
<keyword evidence="1" id="KW-0479">Metal-binding</keyword>
<evidence type="ECO:0000256" key="1">
    <source>
        <dbReference type="ARBA" id="ARBA00022723"/>
    </source>
</evidence>
<proteinExistence type="predicted"/>
<reference evidence="4" key="2">
    <citation type="submission" date="2015-08" db="EMBL/GenBank/DDBJ databases">
        <title>Draft Genome Sequence of a Heterotrophic Facultative Anaerobic Bacterium Ardenticatena maritima Strain 110S.</title>
        <authorList>
            <person name="Kawaichi S."/>
            <person name="Yoshida T."/>
            <person name="Sako Y."/>
            <person name="Nakamura R."/>
        </authorList>
    </citation>
    <scope>NUCLEOTIDE SEQUENCE [LARGE SCALE GENOMIC DNA]</scope>
    <source>
        <strain evidence="4">110S</strain>
    </source>
</reference>
<name>A0A0M8K7J0_9CHLR</name>
<protein>
    <recommendedName>
        <fullName evidence="2">Cupin type-2 domain-containing protein</fullName>
    </recommendedName>
</protein>
<dbReference type="Proteomes" id="UP000037784">
    <property type="component" value="Unassembled WGS sequence"/>
</dbReference>
<evidence type="ECO:0000313" key="4">
    <source>
        <dbReference type="Proteomes" id="UP000037784"/>
    </source>
</evidence>
<dbReference type="Gene3D" id="2.60.120.10">
    <property type="entry name" value="Jelly Rolls"/>
    <property type="match status" value="1"/>
</dbReference>
<dbReference type="SUPFAM" id="SSF51182">
    <property type="entry name" value="RmlC-like cupins"/>
    <property type="match status" value="1"/>
</dbReference>